<feature type="transmembrane region" description="Helical" evidence="9">
    <location>
        <begin position="77"/>
        <end position="95"/>
    </location>
</feature>
<comment type="catalytic activity">
    <reaction evidence="9 10">
        <text>Release of signal peptides from bacterial membrane prolipoproteins. Hydrolyzes -Xaa-Yaa-Zaa-|-(S,diacylglyceryl)Cys-, in which Xaa is hydrophobic (preferably Leu), and Yaa (Ala or Ser) and Zaa (Gly or Ala) have small, neutral side chains.</text>
        <dbReference type="EC" id="3.4.23.36"/>
    </reaction>
</comment>
<dbReference type="eggNOG" id="COG0597">
    <property type="taxonomic scope" value="Bacteria"/>
</dbReference>
<dbReference type="PROSITE" id="PS00855">
    <property type="entry name" value="SPASE_II"/>
    <property type="match status" value="1"/>
</dbReference>
<protein>
    <recommendedName>
        <fullName evidence="9">Lipoprotein signal peptidase</fullName>
        <ecNumber evidence="9">3.4.23.36</ecNumber>
    </recommendedName>
    <alternativeName>
        <fullName evidence="9">Prolipoprotein signal peptidase</fullName>
    </alternativeName>
    <alternativeName>
        <fullName evidence="9">Signal peptidase II</fullName>
        <shortName evidence="9">SPase II</shortName>
    </alternativeName>
</protein>
<dbReference type="InterPro" id="IPR001872">
    <property type="entry name" value="Peptidase_A8"/>
</dbReference>
<gene>
    <name evidence="9" type="primary">lspA</name>
    <name evidence="12" type="ordered locus">Sde_2565</name>
</gene>
<comment type="similarity">
    <text evidence="1 9 11">Belongs to the peptidase A8 family.</text>
</comment>
<comment type="caution">
    <text evidence="9">Lacks conserved residue(s) required for the propagation of feature annotation.</text>
</comment>
<evidence type="ECO:0000256" key="9">
    <source>
        <dbReference type="HAMAP-Rule" id="MF_00161"/>
    </source>
</evidence>
<dbReference type="Proteomes" id="UP000001947">
    <property type="component" value="Chromosome"/>
</dbReference>
<keyword evidence="13" id="KW-1185">Reference proteome</keyword>
<sequence length="150" mass="16369">MIVLDQITKQIAEAQLLYNQPVEITGFFNFTLRYNPGAAFSMFADWGGAQRWGLGALAAGVSVAITIWIAKLDKSRWTEALALALVLGGAIGNLYDRMLLGHVIDFIEVHGWGYYFPAFNIADSAITVGAGILIYDALFIQPKLKKTADA</sequence>
<evidence type="ECO:0000256" key="5">
    <source>
        <dbReference type="ARBA" id="ARBA00022750"/>
    </source>
</evidence>
<dbReference type="EMBL" id="CP000282">
    <property type="protein sequence ID" value="ABD81825.1"/>
    <property type="molecule type" value="Genomic_DNA"/>
</dbReference>
<keyword evidence="4 9" id="KW-0812">Transmembrane</keyword>
<accession>Q21HK4</accession>
<evidence type="ECO:0000256" key="7">
    <source>
        <dbReference type="ARBA" id="ARBA00022989"/>
    </source>
</evidence>
<evidence type="ECO:0000256" key="8">
    <source>
        <dbReference type="ARBA" id="ARBA00023136"/>
    </source>
</evidence>
<dbReference type="Pfam" id="PF01252">
    <property type="entry name" value="Peptidase_A8"/>
    <property type="match status" value="1"/>
</dbReference>
<dbReference type="AlphaFoldDB" id="Q21HK4"/>
<comment type="function">
    <text evidence="9 10">This protein specifically catalyzes the removal of signal peptides from prolipoproteins.</text>
</comment>
<evidence type="ECO:0000256" key="6">
    <source>
        <dbReference type="ARBA" id="ARBA00022801"/>
    </source>
</evidence>
<feature type="transmembrane region" description="Helical" evidence="9">
    <location>
        <begin position="115"/>
        <end position="138"/>
    </location>
</feature>
<organism evidence="12 13">
    <name type="scientific">Saccharophagus degradans (strain 2-40 / ATCC 43961 / DSM 17024)</name>
    <dbReference type="NCBI Taxonomy" id="203122"/>
    <lineage>
        <taxon>Bacteria</taxon>
        <taxon>Pseudomonadati</taxon>
        <taxon>Pseudomonadota</taxon>
        <taxon>Gammaproteobacteria</taxon>
        <taxon>Cellvibrionales</taxon>
        <taxon>Cellvibrionaceae</taxon>
        <taxon>Saccharophagus</taxon>
    </lineage>
</organism>
<feature type="transmembrane region" description="Helical" evidence="9">
    <location>
        <begin position="52"/>
        <end position="70"/>
    </location>
</feature>
<dbReference type="STRING" id="203122.Sde_2565"/>
<dbReference type="PANTHER" id="PTHR33695">
    <property type="entry name" value="LIPOPROTEIN SIGNAL PEPTIDASE"/>
    <property type="match status" value="1"/>
</dbReference>
<evidence type="ECO:0000256" key="3">
    <source>
        <dbReference type="ARBA" id="ARBA00022670"/>
    </source>
</evidence>
<dbReference type="GO" id="GO:0004190">
    <property type="term" value="F:aspartic-type endopeptidase activity"/>
    <property type="evidence" value="ECO:0007669"/>
    <property type="project" value="UniProtKB-UniRule"/>
</dbReference>
<dbReference type="PANTHER" id="PTHR33695:SF1">
    <property type="entry name" value="LIPOPROTEIN SIGNAL PEPTIDASE"/>
    <property type="match status" value="1"/>
</dbReference>
<keyword evidence="2 9" id="KW-1003">Cell membrane</keyword>
<reference evidence="12 13" key="1">
    <citation type="journal article" date="2008" name="PLoS Genet.">
        <title>Complete genome sequence of the complex carbohydrate-degrading marine bacterium, Saccharophagus degradans strain 2-40 T.</title>
        <authorList>
            <person name="Weiner R.M."/>
            <person name="Taylor L.E.II."/>
            <person name="Henrissat B."/>
            <person name="Hauser L."/>
            <person name="Land M."/>
            <person name="Coutinho P.M."/>
            <person name="Rancurel C."/>
            <person name="Saunders E.H."/>
            <person name="Longmire A.G."/>
            <person name="Zhang H."/>
            <person name="Bayer E.A."/>
            <person name="Gilbert H.J."/>
            <person name="Larimer F."/>
            <person name="Zhulin I.B."/>
            <person name="Ekborg N.A."/>
            <person name="Lamed R."/>
            <person name="Richardson P.M."/>
            <person name="Borovok I."/>
            <person name="Hutcheson S."/>
        </authorList>
    </citation>
    <scope>NUCLEOTIDE SEQUENCE [LARGE SCALE GENOMIC DNA]</scope>
    <source>
        <strain evidence="13">2-40 / ATCC 43961 / DSM 17024</strain>
    </source>
</reference>
<dbReference type="UniPathway" id="UPA00665"/>
<dbReference type="PRINTS" id="PR00781">
    <property type="entry name" value="LIPOSIGPTASE"/>
</dbReference>
<evidence type="ECO:0000313" key="12">
    <source>
        <dbReference type="EMBL" id="ABD81825.1"/>
    </source>
</evidence>
<keyword evidence="3 9" id="KW-0645">Protease</keyword>
<evidence type="ECO:0000256" key="2">
    <source>
        <dbReference type="ARBA" id="ARBA00022475"/>
    </source>
</evidence>
<keyword evidence="7 9" id="KW-1133">Transmembrane helix</keyword>
<dbReference type="GO" id="GO:0006508">
    <property type="term" value="P:proteolysis"/>
    <property type="evidence" value="ECO:0007669"/>
    <property type="project" value="UniProtKB-KW"/>
</dbReference>
<evidence type="ECO:0000256" key="4">
    <source>
        <dbReference type="ARBA" id="ARBA00022692"/>
    </source>
</evidence>
<keyword evidence="8 9" id="KW-0472">Membrane</keyword>
<dbReference type="GO" id="GO:0005886">
    <property type="term" value="C:plasma membrane"/>
    <property type="evidence" value="ECO:0007669"/>
    <property type="project" value="UniProtKB-SubCell"/>
</dbReference>
<feature type="active site" evidence="9">
    <location>
        <position position="123"/>
    </location>
</feature>
<dbReference type="HOGENOM" id="CLU_083252_4_0_6"/>
<keyword evidence="9" id="KW-0997">Cell inner membrane</keyword>
<evidence type="ECO:0000256" key="11">
    <source>
        <dbReference type="RuleBase" id="RU004181"/>
    </source>
</evidence>
<feature type="active site" evidence="9">
    <location>
        <position position="105"/>
    </location>
</feature>
<evidence type="ECO:0000313" key="13">
    <source>
        <dbReference type="Proteomes" id="UP000001947"/>
    </source>
</evidence>
<dbReference type="EC" id="3.4.23.36" evidence="9"/>
<dbReference type="HAMAP" id="MF_00161">
    <property type="entry name" value="LspA"/>
    <property type="match status" value="1"/>
</dbReference>
<keyword evidence="6 9" id="KW-0378">Hydrolase</keyword>
<dbReference type="KEGG" id="sde:Sde_2565"/>
<name>Q21HK4_SACD2</name>
<evidence type="ECO:0000256" key="10">
    <source>
        <dbReference type="RuleBase" id="RU000594"/>
    </source>
</evidence>
<keyword evidence="5 9" id="KW-0064">Aspartyl protease</keyword>
<proteinExistence type="inferred from homology"/>
<dbReference type="NCBIfam" id="TIGR00077">
    <property type="entry name" value="lspA"/>
    <property type="match status" value="1"/>
</dbReference>
<comment type="subcellular location">
    <subcellularLocation>
        <location evidence="9">Cell inner membrane</location>
        <topology evidence="9">Multi-pass membrane protein</topology>
    </subcellularLocation>
</comment>
<comment type="pathway">
    <text evidence="9">Protein modification; lipoprotein biosynthesis (signal peptide cleavage).</text>
</comment>
<evidence type="ECO:0000256" key="1">
    <source>
        <dbReference type="ARBA" id="ARBA00006139"/>
    </source>
</evidence>